<gene>
    <name evidence="1" type="ORF">J2Z20_001088</name>
</gene>
<name>A0ABS4H118_9BACL</name>
<protein>
    <submittedName>
        <fullName evidence="1">Uncharacterized protein</fullName>
    </submittedName>
</protein>
<comment type="caution">
    <text evidence="1">The sequence shown here is derived from an EMBL/GenBank/DDBJ whole genome shotgun (WGS) entry which is preliminary data.</text>
</comment>
<accession>A0ABS4H118</accession>
<keyword evidence="2" id="KW-1185">Reference proteome</keyword>
<dbReference type="Proteomes" id="UP001519273">
    <property type="component" value="Unassembled WGS sequence"/>
</dbReference>
<evidence type="ECO:0000313" key="1">
    <source>
        <dbReference type="EMBL" id="MBP1936227.1"/>
    </source>
</evidence>
<dbReference type="RefSeq" id="WP_209846184.1">
    <property type="nucleotide sequence ID" value="NZ_CBCRVE010000002.1"/>
</dbReference>
<organism evidence="1 2">
    <name type="scientific">Paenibacillus sediminis</name>
    <dbReference type="NCBI Taxonomy" id="664909"/>
    <lineage>
        <taxon>Bacteria</taxon>
        <taxon>Bacillati</taxon>
        <taxon>Bacillota</taxon>
        <taxon>Bacilli</taxon>
        <taxon>Bacillales</taxon>
        <taxon>Paenibacillaceae</taxon>
        <taxon>Paenibacillus</taxon>
    </lineage>
</organism>
<reference evidence="1 2" key="1">
    <citation type="submission" date="2021-03" db="EMBL/GenBank/DDBJ databases">
        <title>Genomic Encyclopedia of Type Strains, Phase IV (KMG-IV): sequencing the most valuable type-strain genomes for metagenomic binning, comparative biology and taxonomic classification.</title>
        <authorList>
            <person name="Goeker M."/>
        </authorList>
    </citation>
    <scope>NUCLEOTIDE SEQUENCE [LARGE SCALE GENOMIC DNA]</scope>
    <source>
        <strain evidence="1 2">DSM 23491</strain>
    </source>
</reference>
<proteinExistence type="predicted"/>
<sequence length="86" mass="9705">MTKKLTSSIEAKKVISAKFSGGSSCTAVQEGSRDLEIETYRIGKYKCTVISNKPSQRAIESFIELYNNLFEKEVSRDNYDQDVLSE</sequence>
<dbReference type="EMBL" id="JAGGKP010000001">
    <property type="protein sequence ID" value="MBP1936227.1"/>
    <property type="molecule type" value="Genomic_DNA"/>
</dbReference>
<evidence type="ECO:0000313" key="2">
    <source>
        <dbReference type="Proteomes" id="UP001519273"/>
    </source>
</evidence>